<accession>A0AAV5JW48</accession>
<evidence type="ECO:0000256" key="1">
    <source>
        <dbReference type="SAM" id="MobiDB-lite"/>
    </source>
</evidence>
<feature type="compositionally biased region" description="Acidic residues" evidence="1">
    <location>
        <begin position="7"/>
        <end position="18"/>
    </location>
</feature>
<name>A0AAV5JW48_9ROSI</name>
<feature type="region of interest" description="Disordered" evidence="1">
    <location>
        <begin position="1"/>
        <end position="53"/>
    </location>
</feature>
<evidence type="ECO:0000313" key="3">
    <source>
        <dbReference type="Proteomes" id="UP001054252"/>
    </source>
</evidence>
<organism evidence="2 3">
    <name type="scientific">Rubroshorea leprosula</name>
    <dbReference type="NCBI Taxonomy" id="152421"/>
    <lineage>
        <taxon>Eukaryota</taxon>
        <taxon>Viridiplantae</taxon>
        <taxon>Streptophyta</taxon>
        <taxon>Embryophyta</taxon>
        <taxon>Tracheophyta</taxon>
        <taxon>Spermatophyta</taxon>
        <taxon>Magnoliopsida</taxon>
        <taxon>eudicotyledons</taxon>
        <taxon>Gunneridae</taxon>
        <taxon>Pentapetalae</taxon>
        <taxon>rosids</taxon>
        <taxon>malvids</taxon>
        <taxon>Malvales</taxon>
        <taxon>Dipterocarpaceae</taxon>
        <taxon>Rubroshorea</taxon>
    </lineage>
</organism>
<protein>
    <submittedName>
        <fullName evidence="2">Uncharacterized protein</fullName>
    </submittedName>
</protein>
<reference evidence="2 3" key="1">
    <citation type="journal article" date="2021" name="Commun. Biol.">
        <title>The genome of Shorea leprosula (Dipterocarpaceae) highlights the ecological relevance of drought in aseasonal tropical rainforests.</title>
        <authorList>
            <person name="Ng K.K.S."/>
            <person name="Kobayashi M.J."/>
            <person name="Fawcett J.A."/>
            <person name="Hatakeyama M."/>
            <person name="Paape T."/>
            <person name="Ng C.H."/>
            <person name="Ang C.C."/>
            <person name="Tnah L.H."/>
            <person name="Lee C.T."/>
            <person name="Nishiyama T."/>
            <person name="Sese J."/>
            <person name="O'Brien M.J."/>
            <person name="Copetti D."/>
            <person name="Mohd Noor M.I."/>
            <person name="Ong R.C."/>
            <person name="Putra M."/>
            <person name="Sireger I.Z."/>
            <person name="Indrioko S."/>
            <person name="Kosugi Y."/>
            <person name="Izuno A."/>
            <person name="Isagi Y."/>
            <person name="Lee S.L."/>
            <person name="Shimizu K.K."/>
        </authorList>
    </citation>
    <scope>NUCLEOTIDE SEQUENCE [LARGE SCALE GENOMIC DNA]</scope>
    <source>
        <strain evidence="2">214</strain>
    </source>
</reference>
<dbReference type="EMBL" id="BPVZ01000051">
    <property type="protein sequence ID" value="GKV18874.1"/>
    <property type="molecule type" value="Genomic_DNA"/>
</dbReference>
<feature type="compositionally biased region" description="Acidic residues" evidence="1">
    <location>
        <begin position="35"/>
        <end position="45"/>
    </location>
</feature>
<evidence type="ECO:0000313" key="2">
    <source>
        <dbReference type="EMBL" id="GKV18874.1"/>
    </source>
</evidence>
<keyword evidence="3" id="KW-1185">Reference proteome</keyword>
<dbReference type="AlphaFoldDB" id="A0AAV5JW48"/>
<gene>
    <name evidence="2" type="ORF">SLEP1_g29199</name>
</gene>
<proteinExistence type="predicted"/>
<comment type="caution">
    <text evidence="2">The sequence shown here is derived from an EMBL/GenBank/DDBJ whole genome shotgun (WGS) entry which is preliminary data.</text>
</comment>
<sequence>MSQYQGDEMDYQEEDDEMAQVGEGVHFHGRRMGDSESEEEDDEYGDLVVQFTP</sequence>
<dbReference type="Proteomes" id="UP001054252">
    <property type="component" value="Unassembled WGS sequence"/>
</dbReference>